<dbReference type="InterPro" id="IPR000209">
    <property type="entry name" value="Peptidase_S8/S53_dom"/>
</dbReference>
<dbReference type="PRINTS" id="PR00723">
    <property type="entry name" value="SUBTILISIN"/>
</dbReference>
<evidence type="ECO:0000313" key="12">
    <source>
        <dbReference type="Proteomes" id="UP000319175"/>
    </source>
</evidence>
<comment type="caution">
    <text evidence="11">The sequence shown here is derived from an EMBL/GenBank/DDBJ whole genome shotgun (WGS) entry which is preliminary data.</text>
</comment>
<dbReference type="OrthoDB" id="1407599at2"/>
<name>A0A501Q503_9FLAO</name>
<dbReference type="InterPro" id="IPR026444">
    <property type="entry name" value="Secre_tail"/>
</dbReference>
<dbReference type="GO" id="GO:0004252">
    <property type="term" value="F:serine-type endopeptidase activity"/>
    <property type="evidence" value="ECO:0007669"/>
    <property type="project" value="UniProtKB-UniRule"/>
</dbReference>
<dbReference type="RefSeq" id="WP_140001151.1">
    <property type="nucleotide sequence ID" value="NZ_VFJE01000055.1"/>
</dbReference>
<feature type="active site" description="Charge relay system" evidence="6">
    <location>
        <position position="177"/>
    </location>
</feature>
<evidence type="ECO:0000256" key="7">
    <source>
        <dbReference type="RuleBase" id="RU003355"/>
    </source>
</evidence>
<evidence type="ECO:0000313" key="11">
    <source>
        <dbReference type="EMBL" id="TPD66991.1"/>
    </source>
</evidence>
<dbReference type="InterPro" id="IPR050131">
    <property type="entry name" value="Peptidase_S8_subtilisin-like"/>
</dbReference>
<dbReference type="Pfam" id="PF18962">
    <property type="entry name" value="Por_Secre_tail"/>
    <property type="match status" value="1"/>
</dbReference>
<dbReference type="CDD" id="cd07493">
    <property type="entry name" value="Peptidases_S8_9"/>
    <property type="match status" value="1"/>
</dbReference>
<dbReference type="PROSITE" id="PS00138">
    <property type="entry name" value="SUBTILASE_SER"/>
    <property type="match status" value="1"/>
</dbReference>
<dbReference type="Pfam" id="PF00082">
    <property type="entry name" value="Peptidase_S8"/>
    <property type="match status" value="1"/>
</dbReference>
<dbReference type="GO" id="GO:0006508">
    <property type="term" value="P:proteolysis"/>
    <property type="evidence" value="ECO:0007669"/>
    <property type="project" value="UniProtKB-KW"/>
</dbReference>
<feature type="active site" description="Charge relay system" evidence="6">
    <location>
        <position position="217"/>
    </location>
</feature>
<evidence type="ECO:0000259" key="9">
    <source>
        <dbReference type="Pfam" id="PF00082"/>
    </source>
</evidence>
<dbReference type="PANTHER" id="PTHR43806">
    <property type="entry name" value="PEPTIDASE S8"/>
    <property type="match status" value="1"/>
</dbReference>
<evidence type="ECO:0000256" key="2">
    <source>
        <dbReference type="ARBA" id="ARBA00022670"/>
    </source>
</evidence>
<keyword evidence="5 6" id="KW-0720">Serine protease</keyword>
<keyword evidence="2 6" id="KW-0645">Protease</keyword>
<comment type="similarity">
    <text evidence="1 6 7">Belongs to the peptidase S8 family.</text>
</comment>
<feature type="active site" description="Charge relay system" evidence="6">
    <location>
        <position position="395"/>
    </location>
</feature>
<dbReference type="AlphaFoldDB" id="A0A501Q503"/>
<feature type="domain" description="Secretion system C-terminal sorting" evidence="10">
    <location>
        <begin position="465"/>
        <end position="535"/>
    </location>
</feature>
<evidence type="ECO:0000256" key="8">
    <source>
        <dbReference type="SAM" id="SignalP"/>
    </source>
</evidence>
<protein>
    <submittedName>
        <fullName evidence="11">T9SS type A sorting domain-containing protein</fullName>
    </submittedName>
</protein>
<keyword evidence="3 8" id="KW-0732">Signal</keyword>
<dbReference type="InterPro" id="IPR017317">
    <property type="entry name" value="Pept_S8_subtilisin_bacteroid-2"/>
</dbReference>
<dbReference type="EMBL" id="VFJE01000055">
    <property type="protein sequence ID" value="TPD66991.1"/>
    <property type="molecule type" value="Genomic_DNA"/>
</dbReference>
<evidence type="ECO:0000256" key="5">
    <source>
        <dbReference type="ARBA" id="ARBA00022825"/>
    </source>
</evidence>
<feature type="signal peptide" evidence="8">
    <location>
        <begin position="1"/>
        <end position="18"/>
    </location>
</feature>
<sequence>MKKITFLVILLSGFWAMAQEDAWVYFTDKPDAAHYLANPLEMLSQRALDRRTRQNISLDDKDVPISVSYINQVTASAGITVKAKSKWMNALHIRGTVEAIQNLESLTFVDHVQFANATLNTTGRAMRQSQSAVVNKDQEVQVSFGYGSSVNQIQMLKGNLLHQQDFTGNGKIIAVLDAGFPNVNTAQPFQRLLNNNKILGGYDFVNRNANFYTGGTHGTLVLSTIGGYVENQLVGTGPDASYYLFITEDVLDENPVEESYWVEAAEMADSLGVDIINTSLGYFIYNNPNYSYSYANMNGTTAFISRGADTAFSRGMICVVSAGNSGAGPNPNISAPADAINALAVGAVTSDGSYASFSSIGPSFDGRVKPDIMAQGQQAVVSDIFGNIVTANGTSFSSPIISGMVACLWQAFPNKTNVEIMQMIKQSAHLYTTPNNQFGYGIPDFNKAVTNALATPHFSENEFSVYPNPAHSVVNLTLPESYGEVQIFIYNQLGQEIINKEIKKENPSFSVENLQSGIYLYKIKAGNTYKTGKLAVK</sequence>
<dbReference type="InterPro" id="IPR015500">
    <property type="entry name" value="Peptidase_S8_subtilisin-rel"/>
</dbReference>
<dbReference type="InterPro" id="IPR023827">
    <property type="entry name" value="Peptidase_S8_Asp-AS"/>
</dbReference>
<accession>A0A501Q503</accession>
<feature type="chain" id="PRO_5021361507" evidence="8">
    <location>
        <begin position="19"/>
        <end position="537"/>
    </location>
</feature>
<dbReference type="PANTHER" id="PTHR43806:SF67">
    <property type="entry name" value="EGF-LIKE DOMAIN-CONTAINING PROTEIN"/>
    <property type="match status" value="1"/>
</dbReference>
<dbReference type="InterPro" id="IPR036852">
    <property type="entry name" value="Peptidase_S8/S53_dom_sf"/>
</dbReference>
<dbReference type="InterPro" id="IPR023828">
    <property type="entry name" value="Peptidase_S8_Ser-AS"/>
</dbReference>
<evidence type="ECO:0000256" key="3">
    <source>
        <dbReference type="ARBA" id="ARBA00022729"/>
    </source>
</evidence>
<reference evidence="11 12" key="2">
    <citation type="submission" date="2019-06" db="EMBL/GenBank/DDBJ databases">
        <authorList>
            <person name="Seo Y."/>
        </authorList>
    </citation>
    <scope>NUCLEOTIDE SEQUENCE [LARGE SCALE GENOMIC DNA]</scope>
    <source>
        <strain evidence="11 12">MaA-Y11</strain>
    </source>
</reference>
<dbReference type="PROSITE" id="PS51892">
    <property type="entry name" value="SUBTILASE"/>
    <property type="match status" value="1"/>
</dbReference>
<dbReference type="SUPFAM" id="SSF52743">
    <property type="entry name" value="Subtilisin-like"/>
    <property type="match status" value="1"/>
</dbReference>
<dbReference type="PROSITE" id="PS00136">
    <property type="entry name" value="SUBTILASE_ASP"/>
    <property type="match status" value="1"/>
</dbReference>
<feature type="domain" description="Peptidase S8/S53" evidence="9">
    <location>
        <begin position="168"/>
        <end position="441"/>
    </location>
</feature>
<dbReference type="Gene3D" id="3.40.50.200">
    <property type="entry name" value="Peptidase S8/S53 domain"/>
    <property type="match status" value="1"/>
</dbReference>
<keyword evidence="4 6" id="KW-0378">Hydrolase</keyword>
<reference evidence="11 12" key="1">
    <citation type="submission" date="2019-06" db="EMBL/GenBank/DDBJ databases">
        <title>Flavobacterium sp. MaA-Y11 from geoumgang.</title>
        <authorList>
            <person name="Jeong S."/>
        </authorList>
    </citation>
    <scope>NUCLEOTIDE SEQUENCE [LARGE SCALE GENOMIC DNA]</scope>
    <source>
        <strain evidence="11 12">MaA-Y11</strain>
    </source>
</reference>
<organism evidence="11 12">
    <name type="scientific">Flavobacterium microcysteis</name>
    <dbReference type="NCBI Taxonomy" id="2596891"/>
    <lineage>
        <taxon>Bacteria</taxon>
        <taxon>Pseudomonadati</taxon>
        <taxon>Bacteroidota</taxon>
        <taxon>Flavobacteriia</taxon>
        <taxon>Flavobacteriales</taxon>
        <taxon>Flavobacteriaceae</taxon>
        <taxon>Flavobacterium</taxon>
    </lineage>
</organism>
<dbReference type="PIRSF" id="PIRSF037903">
    <property type="entry name" value="Subtilisin_rel_GFO_2223"/>
    <property type="match status" value="1"/>
</dbReference>
<evidence type="ECO:0000256" key="1">
    <source>
        <dbReference type="ARBA" id="ARBA00011073"/>
    </source>
</evidence>
<proteinExistence type="inferred from homology"/>
<evidence type="ECO:0000256" key="6">
    <source>
        <dbReference type="PROSITE-ProRule" id="PRU01240"/>
    </source>
</evidence>
<evidence type="ECO:0000256" key="4">
    <source>
        <dbReference type="ARBA" id="ARBA00022801"/>
    </source>
</evidence>
<evidence type="ECO:0000259" key="10">
    <source>
        <dbReference type="Pfam" id="PF18962"/>
    </source>
</evidence>
<gene>
    <name evidence="11" type="ORF">FJA49_11965</name>
</gene>
<dbReference type="NCBIfam" id="TIGR04183">
    <property type="entry name" value="Por_Secre_tail"/>
    <property type="match status" value="1"/>
</dbReference>
<keyword evidence="12" id="KW-1185">Reference proteome</keyword>
<dbReference type="Proteomes" id="UP000319175">
    <property type="component" value="Unassembled WGS sequence"/>
</dbReference>